<accession>A0ABN1T1L9</accession>
<feature type="region of interest" description="Disordered" evidence="1">
    <location>
        <begin position="1"/>
        <end position="39"/>
    </location>
</feature>
<dbReference type="EMBL" id="BAAAHU010000034">
    <property type="protein sequence ID" value="GAA1011872.1"/>
    <property type="molecule type" value="Genomic_DNA"/>
</dbReference>
<evidence type="ECO:0000313" key="3">
    <source>
        <dbReference type="Proteomes" id="UP001501072"/>
    </source>
</evidence>
<feature type="compositionally biased region" description="Polar residues" evidence="1">
    <location>
        <begin position="84"/>
        <end position="93"/>
    </location>
</feature>
<sequence length="93" mass="9372">MQQEEPDAPAGLVAHPGPLAPVPGAGGQQGGAGAVPLRCDDDPARAVRARGVLDRTEAERLGVVADRLVVVVDDEGDQGDASHRSLSGLTGAE</sequence>
<name>A0ABN1T1L9_9ACTN</name>
<protein>
    <submittedName>
        <fullName evidence="2">Uncharacterized protein</fullName>
    </submittedName>
</protein>
<comment type="caution">
    <text evidence="2">The sequence shown here is derived from an EMBL/GenBank/DDBJ whole genome shotgun (WGS) entry which is preliminary data.</text>
</comment>
<reference evidence="2 3" key="1">
    <citation type="journal article" date="2019" name="Int. J. Syst. Evol. Microbiol.">
        <title>The Global Catalogue of Microorganisms (GCM) 10K type strain sequencing project: providing services to taxonomists for standard genome sequencing and annotation.</title>
        <authorList>
            <consortium name="The Broad Institute Genomics Platform"/>
            <consortium name="The Broad Institute Genome Sequencing Center for Infectious Disease"/>
            <person name="Wu L."/>
            <person name="Ma J."/>
        </authorList>
    </citation>
    <scope>NUCLEOTIDE SEQUENCE [LARGE SCALE GENOMIC DNA]</scope>
    <source>
        <strain evidence="2 3">JCM 11269</strain>
    </source>
</reference>
<gene>
    <name evidence="2" type="ORF">GCM10009564_33930</name>
</gene>
<feature type="region of interest" description="Disordered" evidence="1">
    <location>
        <begin position="74"/>
        <end position="93"/>
    </location>
</feature>
<organism evidence="2 3">
    <name type="scientific">Streptomyces thermogriseus</name>
    <dbReference type="NCBI Taxonomy" id="75292"/>
    <lineage>
        <taxon>Bacteria</taxon>
        <taxon>Bacillati</taxon>
        <taxon>Actinomycetota</taxon>
        <taxon>Actinomycetes</taxon>
        <taxon>Kitasatosporales</taxon>
        <taxon>Streptomycetaceae</taxon>
        <taxon>Streptomyces</taxon>
    </lineage>
</organism>
<evidence type="ECO:0000313" key="2">
    <source>
        <dbReference type="EMBL" id="GAA1011872.1"/>
    </source>
</evidence>
<keyword evidence="3" id="KW-1185">Reference proteome</keyword>
<evidence type="ECO:0000256" key="1">
    <source>
        <dbReference type="SAM" id="MobiDB-lite"/>
    </source>
</evidence>
<feature type="compositionally biased region" description="Gly residues" evidence="1">
    <location>
        <begin position="24"/>
        <end position="33"/>
    </location>
</feature>
<dbReference type="Proteomes" id="UP001501072">
    <property type="component" value="Unassembled WGS sequence"/>
</dbReference>
<proteinExistence type="predicted"/>